<accession>A0A378VWH5</accession>
<sequence length="93" mass="10646">MNLNLSFHRSGAILPQIYYRKEYVSVTSSPTDILIGKLSSHAYKNIICYLLMRMAVFRKYEPKRRSIGIVGASTMFIAIKRFRSVEYGYSGIG</sequence>
<dbReference type="AlphaFoldDB" id="A0A378VWH5"/>
<reference evidence="1" key="1">
    <citation type="submission" date="2018-06" db="EMBL/GenBank/DDBJ databases">
        <authorList>
            <consortium name="Pathogen Informatics"/>
            <person name="Doyle S."/>
        </authorList>
    </citation>
    <scope>NUCLEOTIDE SEQUENCE [LARGE SCALE GENOMIC DNA]</scope>
    <source>
        <strain evidence="1">NCTC11421</strain>
    </source>
</reference>
<dbReference type="EMBL" id="UGRI01000001">
    <property type="protein sequence ID" value="SUA21523.1"/>
    <property type="molecule type" value="Genomic_DNA"/>
</dbReference>
<evidence type="ECO:0000313" key="1">
    <source>
        <dbReference type="EMBL" id="SUA21523.1"/>
    </source>
</evidence>
<organism evidence="1">
    <name type="scientific">Neisseria gonorrhoeae</name>
    <dbReference type="NCBI Taxonomy" id="485"/>
    <lineage>
        <taxon>Bacteria</taxon>
        <taxon>Pseudomonadati</taxon>
        <taxon>Pseudomonadota</taxon>
        <taxon>Betaproteobacteria</taxon>
        <taxon>Neisseriales</taxon>
        <taxon>Neisseriaceae</taxon>
        <taxon>Neisseria</taxon>
    </lineage>
</organism>
<gene>
    <name evidence="1" type="ORF">NCTC11421_01498</name>
</gene>
<name>A0A378VWH5_NEIGO</name>
<protein>
    <submittedName>
        <fullName evidence="1">Uncharacterized protein</fullName>
    </submittedName>
</protein>
<proteinExistence type="predicted"/>